<keyword evidence="5" id="KW-1185">Reference proteome</keyword>
<sequence>MAKILKFAAVGIDHRHIFGQIQNMLDVGAEFAGWWTEGEPETLDGFVKRFDGAHRFASLEELLGDASIELILVASLPCDRAGHAISAMQAGKDVMVDKPGCTTLEQLDQIKQCVAETKRIWSIDFSERFEVASVTKAASLVQSGAIGKVIQTLGMGPHRLNRPSRPDWFFDRQSYGGIICDIASHQIDQFLYFTGSTDAQIRMATVGNYANPDDKGLQDFGEVALQSDNGHGYIRVDWYTPDALPTWGDGRLTILGTEGYIELRKYVDVARDTTIDNLFLVNGTRHEQIDCSDAGYPYFQNLANDIAQRTETAMPQAHAFKVMELALKAQAMAEQMQPAGHWS</sequence>
<dbReference type="InterPro" id="IPR000683">
    <property type="entry name" value="Gfo/Idh/MocA-like_OxRdtase_N"/>
</dbReference>
<dbReference type="PANTHER" id="PTHR43818:SF11">
    <property type="entry name" value="BCDNA.GH03377"/>
    <property type="match status" value="1"/>
</dbReference>
<proteinExistence type="predicted"/>
<feature type="domain" description="GFO/IDH/MocA-like oxidoreductase" evidence="3">
    <location>
        <begin position="135"/>
        <end position="262"/>
    </location>
</feature>
<dbReference type="InterPro" id="IPR050463">
    <property type="entry name" value="Gfo/Idh/MocA_oxidrdct_glycsds"/>
</dbReference>
<dbReference type="Proteomes" id="UP000250079">
    <property type="component" value="Chromosome"/>
</dbReference>
<dbReference type="InterPro" id="IPR055170">
    <property type="entry name" value="GFO_IDH_MocA-like_dom"/>
</dbReference>
<evidence type="ECO:0000256" key="1">
    <source>
        <dbReference type="ARBA" id="ARBA00023002"/>
    </source>
</evidence>
<protein>
    <submittedName>
        <fullName evidence="4">Scyllo-inositol 2-dehydrogenase (NADP(+))</fullName>
        <ecNumber evidence="4">1.1.1.371</ecNumber>
    </submittedName>
</protein>
<dbReference type="EMBL" id="CP018632">
    <property type="protein sequence ID" value="ASJ72690.1"/>
    <property type="molecule type" value="Genomic_DNA"/>
</dbReference>
<evidence type="ECO:0000259" key="3">
    <source>
        <dbReference type="Pfam" id="PF22725"/>
    </source>
</evidence>
<feature type="domain" description="Gfo/Idh/MocA-like oxidoreductase N-terminal" evidence="2">
    <location>
        <begin position="48"/>
        <end position="124"/>
    </location>
</feature>
<organism evidence="4 5">
    <name type="scientific">Granulosicoccus antarcticus IMCC3135</name>
    <dbReference type="NCBI Taxonomy" id="1192854"/>
    <lineage>
        <taxon>Bacteria</taxon>
        <taxon>Pseudomonadati</taxon>
        <taxon>Pseudomonadota</taxon>
        <taxon>Gammaproteobacteria</taxon>
        <taxon>Chromatiales</taxon>
        <taxon>Granulosicoccaceae</taxon>
        <taxon>Granulosicoccus</taxon>
    </lineage>
</organism>
<dbReference type="Gene3D" id="3.40.50.720">
    <property type="entry name" value="NAD(P)-binding Rossmann-like Domain"/>
    <property type="match status" value="1"/>
</dbReference>
<dbReference type="GO" id="GO:0000166">
    <property type="term" value="F:nucleotide binding"/>
    <property type="evidence" value="ECO:0007669"/>
    <property type="project" value="InterPro"/>
</dbReference>
<evidence type="ECO:0000259" key="2">
    <source>
        <dbReference type="Pfam" id="PF01408"/>
    </source>
</evidence>
<dbReference type="EC" id="1.1.1.371" evidence="4"/>
<dbReference type="OrthoDB" id="9774191at2"/>
<evidence type="ECO:0000313" key="5">
    <source>
        <dbReference type="Proteomes" id="UP000250079"/>
    </source>
</evidence>
<dbReference type="AlphaFoldDB" id="A0A2Z2NV71"/>
<name>A0A2Z2NV71_9GAMM</name>
<evidence type="ECO:0000313" key="4">
    <source>
        <dbReference type="EMBL" id="ASJ72690.1"/>
    </source>
</evidence>
<dbReference type="KEGG" id="gai:IMCC3135_13010"/>
<dbReference type="SUPFAM" id="SSF55347">
    <property type="entry name" value="Glyceraldehyde-3-phosphate dehydrogenase-like, C-terminal domain"/>
    <property type="match status" value="1"/>
</dbReference>
<dbReference type="InterPro" id="IPR036291">
    <property type="entry name" value="NAD(P)-bd_dom_sf"/>
</dbReference>
<dbReference type="Pfam" id="PF01408">
    <property type="entry name" value="GFO_IDH_MocA"/>
    <property type="match status" value="1"/>
</dbReference>
<dbReference type="GO" id="GO:0102497">
    <property type="term" value="F:scyllo-inositol dehydrogenase (NADP+) activity"/>
    <property type="evidence" value="ECO:0007669"/>
    <property type="project" value="UniProtKB-EC"/>
</dbReference>
<dbReference type="RefSeq" id="WP_088917983.1">
    <property type="nucleotide sequence ID" value="NZ_CP018632.1"/>
</dbReference>
<dbReference type="Gene3D" id="3.30.360.10">
    <property type="entry name" value="Dihydrodipicolinate Reductase, domain 2"/>
    <property type="match status" value="1"/>
</dbReference>
<dbReference type="PANTHER" id="PTHR43818">
    <property type="entry name" value="BCDNA.GH03377"/>
    <property type="match status" value="1"/>
</dbReference>
<dbReference type="Pfam" id="PF22725">
    <property type="entry name" value="GFO_IDH_MocA_C3"/>
    <property type="match status" value="1"/>
</dbReference>
<keyword evidence="1 4" id="KW-0560">Oxidoreductase</keyword>
<accession>A0A2Z2NV71</accession>
<gene>
    <name evidence="4" type="primary">iolW_1</name>
    <name evidence="4" type="ORF">IMCC3135_13010</name>
</gene>
<reference evidence="4 5" key="1">
    <citation type="submission" date="2016-12" db="EMBL/GenBank/DDBJ databases">
        <authorList>
            <person name="Song W.-J."/>
            <person name="Kurnit D.M."/>
        </authorList>
    </citation>
    <scope>NUCLEOTIDE SEQUENCE [LARGE SCALE GENOMIC DNA]</scope>
    <source>
        <strain evidence="4 5">IMCC3135</strain>
    </source>
</reference>
<dbReference type="SUPFAM" id="SSF51735">
    <property type="entry name" value="NAD(P)-binding Rossmann-fold domains"/>
    <property type="match status" value="1"/>
</dbReference>